<sequence length="375" mass="41380">MNKKIIATLAATVFLLSACSDPTGEDSSGNTVGTPGKADTTSTTNNQLSDDYYKTVITNGSYQVSKTRGSTLGLNSNFNLKAFETGLMSLSQLHFSTEDYYFQEGQYIDSTTANKWLRRVSEENPDGLNPADNGKKEPNERTPDYLNSVLEQNYMVKKGDKFSLGGISIGLSMNAIDYYQKVAFGADYETKISRDELLKQGQEMANKIVQRLRETEGVGDIPIAVGIFEQSPKDSLAGGSFIAEAISEKGDTRVGEWEVLNQEKVVFPLVDKTSNELTNFENFKSEVEYFFPNLSGVTAEASYTNDQLVKMKVDIVTQFYGESEIIGFTQYVAEKAATFLPPNIPIEITIGSINGTESFMARKTGETTFITHVFN</sequence>
<dbReference type="OrthoDB" id="9795361at2"/>
<protein>
    <submittedName>
        <fullName evidence="3">Protein involved in sex pheromone biosynthesis</fullName>
    </submittedName>
</protein>
<evidence type="ECO:0000313" key="3">
    <source>
        <dbReference type="EMBL" id="SMH33369.1"/>
    </source>
</evidence>
<dbReference type="Proteomes" id="UP000193435">
    <property type="component" value="Unassembled WGS sequence"/>
</dbReference>
<keyword evidence="2" id="KW-0732">Signal</keyword>
<dbReference type="RefSeq" id="WP_085559661.1">
    <property type="nucleotide sequence ID" value="NZ_FOAH01000004.1"/>
</dbReference>
<feature type="compositionally biased region" description="Basic and acidic residues" evidence="1">
    <location>
        <begin position="133"/>
        <end position="142"/>
    </location>
</feature>
<dbReference type="PIRSF" id="PIRSF012509">
    <property type="entry name" value="CamS"/>
    <property type="match status" value="1"/>
</dbReference>
<dbReference type="AlphaFoldDB" id="A0A1X7N8W2"/>
<organism evidence="3 4">
    <name type="scientific">Carnobacterium iners</name>
    <dbReference type="NCBI Taxonomy" id="1073423"/>
    <lineage>
        <taxon>Bacteria</taxon>
        <taxon>Bacillati</taxon>
        <taxon>Bacillota</taxon>
        <taxon>Bacilli</taxon>
        <taxon>Lactobacillales</taxon>
        <taxon>Carnobacteriaceae</taxon>
        <taxon>Carnobacterium</taxon>
    </lineage>
</organism>
<evidence type="ECO:0000256" key="1">
    <source>
        <dbReference type="SAM" id="MobiDB-lite"/>
    </source>
</evidence>
<dbReference type="CDD" id="cd13440">
    <property type="entry name" value="CamS_repeat_2"/>
    <property type="match status" value="1"/>
</dbReference>
<accession>A0A1X7N8W2</accession>
<feature type="signal peptide" evidence="2">
    <location>
        <begin position="1"/>
        <end position="20"/>
    </location>
</feature>
<feature type="compositionally biased region" description="Polar residues" evidence="1">
    <location>
        <begin position="25"/>
        <end position="45"/>
    </location>
</feature>
<dbReference type="EMBL" id="FXBJ01000002">
    <property type="protein sequence ID" value="SMH33369.1"/>
    <property type="molecule type" value="Genomic_DNA"/>
</dbReference>
<gene>
    <name evidence="3" type="ORF">SAMN04488700_1516</name>
</gene>
<evidence type="ECO:0000256" key="2">
    <source>
        <dbReference type="SAM" id="SignalP"/>
    </source>
</evidence>
<dbReference type="InterPro" id="IPR011426">
    <property type="entry name" value="CamS"/>
</dbReference>
<keyword evidence="4" id="KW-1185">Reference proteome</keyword>
<evidence type="ECO:0000313" key="4">
    <source>
        <dbReference type="Proteomes" id="UP000193435"/>
    </source>
</evidence>
<feature type="region of interest" description="Disordered" evidence="1">
    <location>
        <begin position="22"/>
        <end position="45"/>
    </location>
</feature>
<dbReference type="PROSITE" id="PS51257">
    <property type="entry name" value="PROKAR_LIPOPROTEIN"/>
    <property type="match status" value="1"/>
</dbReference>
<feature type="chain" id="PRO_5038881636" evidence="2">
    <location>
        <begin position="21"/>
        <end position="375"/>
    </location>
</feature>
<reference evidence="3 4" key="1">
    <citation type="submission" date="2017-04" db="EMBL/GenBank/DDBJ databases">
        <authorList>
            <person name="Afonso C.L."/>
            <person name="Miller P.J."/>
            <person name="Scott M.A."/>
            <person name="Spackman E."/>
            <person name="Goraichik I."/>
            <person name="Dimitrov K.M."/>
            <person name="Suarez D.L."/>
            <person name="Swayne D.E."/>
        </authorList>
    </citation>
    <scope>NUCLEOTIDE SEQUENCE [LARGE SCALE GENOMIC DNA]</scope>
    <source>
        <strain evidence="3 4">LMG26642</strain>
    </source>
</reference>
<dbReference type="STRING" id="1073423.SAMN04488700_1516"/>
<dbReference type="CDD" id="cd13441">
    <property type="entry name" value="CamS_repeat_1"/>
    <property type="match status" value="1"/>
</dbReference>
<feature type="region of interest" description="Disordered" evidence="1">
    <location>
        <begin position="122"/>
        <end position="142"/>
    </location>
</feature>
<name>A0A1X7N8W2_9LACT</name>
<dbReference type="Gene3D" id="3.10.570.10">
    <property type="entry name" value="sex pheromone staph- cam373 precursor domain"/>
    <property type="match status" value="1"/>
</dbReference>
<dbReference type="Pfam" id="PF07537">
    <property type="entry name" value="CamS"/>
    <property type="match status" value="1"/>
</dbReference>
<proteinExistence type="predicted"/>